<evidence type="ECO:0000256" key="5">
    <source>
        <dbReference type="ARBA" id="ARBA00022989"/>
    </source>
</evidence>
<sequence length="576" mass="62737">MKVVLAKKAGFCMGVRRAMQLALKAARTGPHPVFTYGPLIHNPQALDLLKSLGVEILKDIPEKGEGTVIIRAHGVPPEEKSRLINAGFKVIDGTCPRVIKVQKIVQRHAEDGYRIIIIGDKDHAEVIGILGHCRGKGIVVSDLRDIRELKDLQKYIIVSQTTQEEETFEFLSQEIVELFPGGQVFNTICNATHNRQAEVRRLAAEAEAIVVVGGKNSANTNRLAMVAREAGCQAYLVETESDIPREELSQFRRVGVTAGASTPNWMINRIVRILEDIRGKGEPFFFRWLRRAIRMAVEINLAVALSAALLGVFAQTALGQDPSLTWAFVAGGYAWVMHTINRLFDLESLKLNDPLRAAFFERHRLCFYLVAALVTGAILSLAFRAGSLPGGLLLTLLLLGSLYGFQALPPPLKHLLGYRALKEVPGGKMFFVALAWAATAAVVPGLTLGPRPSALAGVFVLAALLAYLRGILLEVLEVQGDGFVGKETLPVFLGEEKTLTIARWITGVLMVLGLILPAMGILPPSALAVFAGGIYLLFLIRVFAQRNPGQSFRLEILVEGLIPLTSAISLAIALYL</sequence>
<comment type="pathway">
    <text evidence="9">Isoprenoid biosynthesis; isopentenyl diphosphate biosynthesis via DXP pathway; isopentenyl diphosphate from 1-deoxy-D-xylulose 5-phosphate: step 6/6.</text>
</comment>
<feature type="binding site" evidence="9">
    <location>
        <position position="217"/>
    </location>
    <ligand>
        <name>dimethylallyl diphosphate</name>
        <dbReference type="ChEBI" id="CHEBI:57623"/>
    </ligand>
</feature>
<evidence type="ECO:0000256" key="7">
    <source>
        <dbReference type="ARBA" id="ARBA00023014"/>
    </source>
</evidence>
<feature type="binding site" evidence="9">
    <location>
        <position position="161"/>
    </location>
    <ligand>
        <name>(2E)-4-hydroxy-3-methylbut-2-enyl diphosphate</name>
        <dbReference type="ChEBI" id="CHEBI:128753"/>
    </ligand>
</feature>
<evidence type="ECO:0000313" key="10">
    <source>
        <dbReference type="EMBL" id="QIJ71713.1"/>
    </source>
</evidence>
<dbReference type="Pfam" id="PF01040">
    <property type="entry name" value="UbiA"/>
    <property type="match status" value="1"/>
</dbReference>
<comment type="pathway">
    <text evidence="9">Isoprenoid biosynthesis; dimethylallyl diphosphate biosynthesis; dimethylallyl diphosphate from (2E)-4-hydroxy-3-methylbutenyl diphosphate: step 1/1.</text>
</comment>
<evidence type="ECO:0000256" key="4">
    <source>
        <dbReference type="ARBA" id="ARBA00022723"/>
    </source>
</evidence>
<keyword evidence="3" id="KW-0812">Transmembrane</keyword>
<evidence type="ECO:0000256" key="6">
    <source>
        <dbReference type="ARBA" id="ARBA00023004"/>
    </source>
</evidence>
<feature type="binding site" evidence="9">
    <location>
        <position position="73"/>
    </location>
    <ligand>
        <name>dimethylallyl diphosphate</name>
        <dbReference type="ChEBI" id="CHEBI:57623"/>
    </ligand>
</feature>
<dbReference type="EC" id="1.17.7.4" evidence="9"/>
<dbReference type="GO" id="GO:0050992">
    <property type="term" value="P:dimethylallyl diphosphate biosynthetic process"/>
    <property type="evidence" value="ECO:0007669"/>
    <property type="project" value="UniProtKB-UniRule"/>
</dbReference>
<keyword evidence="2 9" id="KW-0004">4Fe-4S</keyword>
<comment type="catalytic activity">
    <reaction evidence="9">
        <text>isopentenyl diphosphate + 2 oxidized [2Fe-2S]-[ferredoxin] + H2O = (2E)-4-hydroxy-3-methylbut-2-enyl diphosphate + 2 reduced [2Fe-2S]-[ferredoxin] + 2 H(+)</text>
        <dbReference type="Rhea" id="RHEA:24488"/>
        <dbReference type="Rhea" id="RHEA-COMP:10000"/>
        <dbReference type="Rhea" id="RHEA-COMP:10001"/>
        <dbReference type="ChEBI" id="CHEBI:15377"/>
        <dbReference type="ChEBI" id="CHEBI:15378"/>
        <dbReference type="ChEBI" id="CHEBI:33737"/>
        <dbReference type="ChEBI" id="CHEBI:33738"/>
        <dbReference type="ChEBI" id="CHEBI:128753"/>
        <dbReference type="ChEBI" id="CHEBI:128769"/>
        <dbReference type="EC" id="1.17.7.4"/>
    </reaction>
</comment>
<comment type="cofactor">
    <cofactor evidence="9">
        <name>[4Fe-4S] cluster</name>
        <dbReference type="ChEBI" id="CHEBI:49883"/>
    </cofactor>
    <text evidence="9">Binds 1 [4Fe-4S] cluster per subunit.</text>
</comment>
<keyword evidence="8" id="KW-0472">Membrane</keyword>
<dbReference type="UniPathway" id="UPA00059">
    <property type="reaction ID" value="UER00105"/>
</dbReference>
<dbReference type="HAMAP" id="MF_00191">
    <property type="entry name" value="IspH"/>
    <property type="match status" value="1"/>
</dbReference>
<keyword evidence="5" id="KW-1133">Transmembrane helix</keyword>
<reference evidence="10 11" key="1">
    <citation type="submission" date="2020-02" db="EMBL/GenBank/DDBJ databases">
        <title>Genome analysis of Thermosulfuriphilus ammonigenes ST65T, an anaerobic thermophilic chemolithoautotrophic bacterium isolated from a deep-sea hydrothermal vent.</title>
        <authorList>
            <person name="Slobodkina G."/>
            <person name="Allioux M."/>
            <person name="Merkel A."/>
            <person name="Alain K."/>
            <person name="Jebbar M."/>
            <person name="Slobodkin A."/>
        </authorList>
    </citation>
    <scope>NUCLEOTIDE SEQUENCE [LARGE SCALE GENOMIC DNA]</scope>
    <source>
        <strain evidence="10 11">ST65</strain>
    </source>
</reference>
<dbReference type="PANTHER" id="PTHR30426:SF0">
    <property type="entry name" value="4-HYDROXY-3-METHYLBUT-2-ENYL DIPHOSPHATE REDUCTASE"/>
    <property type="match status" value="1"/>
</dbReference>
<dbReference type="EMBL" id="CP048877">
    <property type="protein sequence ID" value="QIJ71713.1"/>
    <property type="molecule type" value="Genomic_DNA"/>
</dbReference>
<name>A0A6G7PWC2_9BACT</name>
<feature type="active site" description="Proton donor" evidence="9">
    <location>
        <position position="125"/>
    </location>
</feature>
<keyword evidence="6 9" id="KW-0408">Iron</keyword>
<dbReference type="Pfam" id="PF02401">
    <property type="entry name" value="LYTB"/>
    <property type="match status" value="1"/>
</dbReference>
<dbReference type="InterPro" id="IPR000537">
    <property type="entry name" value="UbiA_prenyltransferase"/>
</dbReference>
<proteinExistence type="inferred from homology"/>
<organism evidence="10 11">
    <name type="scientific">Thermosulfuriphilus ammonigenes</name>
    <dbReference type="NCBI Taxonomy" id="1936021"/>
    <lineage>
        <taxon>Bacteria</taxon>
        <taxon>Pseudomonadati</taxon>
        <taxon>Thermodesulfobacteriota</taxon>
        <taxon>Thermodesulfobacteria</taxon>
        <taxon>Thermodesulfobacteriales</taxon>
        <taxon>Thermodesulfobacteriaceae</taxon>
        <taxon>Thermosulfuriphilus</taxon>
    </lineage>
</organism>
<protein>
    <recommendedName>
        <fullName evidence="9">4-hydroxy-3-methylbut-2-enyl diphosphate reductase</fullName>
        <shortName evidence="9">HMBPP reductase</shortName>
        <ecNumber evidence="9">1.17.7.4</ecNumber>
    </recommendedName>
</protein>
<feature type="binding site" evidence="9">
    <location>
        <position position="217"/>
    </location>
    <ligand>
        <name>isopentenyl diphosphate</name>
        <dbReference type="ChEBI" id="CHEBI:128769"/>
    </ligand>
</feature>
<keyword evidence="4 9" id="KW-0479">Metal-binding</keyword>
<keyword evidence="11" id="KW-1185">Reference proteome</keyword>
<dbReference type="GO" id="GO:0019288">
    <property type="term" value="P:isopentenyl diphosphate biosynthetic process, methylerythritol 4-phosphate pathway"/>
    <property type="evidence" value="ECO:0007669"/>
    <property type="project" value="UniProtKB-UniRule"/>
</dbReference>
<feature type="binding site" evidence="9">
    <location>
        <position position="189"/>
    </location>
    <ligand>
        <name>[4Fe-4S] cluster</name>
        <dbReference type="ChEBI" id="CHEBI:49883"/>
    </ligand>
</feature>
<dbReference type="CDD" id="cd13944">
    <property type="entry name" value="lytB_ispH"/>
    <property type="match status" value="1"/>
</dbReference>
<dbReference type="Gene3D" id="3.40.1010.20">
    <property type="entry name" value="4-hydroxy-3-methylbut-2-enyl diphosphate reductase, catalytic domain"/>
    <property type="match status" value="2"/>
</dbReference>
<feature type="binding site" evidence="9">
    <location>
        <position position="217"/>
    </location>
    <ligand>
        <name>(2E)-4-hydroxy-3-methylbut-2-enyl diphosphate</name>
        <dbReference type="ChEBI" id="CHEBI:128753"/>
    </ligand>
</feature>
<feature type="binding site" evidence="9">
    <location>
        <position position="123"/>
    </location>
    <ligand>
        <name>(2E)-4-hydroxy-3-methylbut-2-enyl diphosphate</name>
        <dbReference type="ChEBI" id="CHEBI:128753"/>
    </ligand>
</feature>
<comment type="subcellular location">
    <subcellularLocation>
        <location evidence="1">Membrane</location>
        <topology evidence="1">Multi-pass membrane protein</topology>
    </subcellularLocation>
</comment>
<feature type="binding site" evidence="9">
    <location>
        <position position="219"/>
    </location>
    <ligand>
        <name>dimethylallyl diphosphate</name>
        <dbReference type="ChEBI" id="CHEBI:57623"/>
    </ligand>
</feature>
<dbReference type="KEGG" id="tav:G4V39_05260"/>
<feature type="binding site" evidence="9">
    <location>
        <position position="41"/>
    </location>
    <ligand>
        <name>isopentenyl diphosphate</name>
        <dbReference type="ChEBI" id="CHEBI:128769"/>
    </ligand>
</feature>
<feature type="binding site" evidence="9">
    <location>
        <position position="73"/>
    </location>
    <ligand>
        <name>isopentenyl diphosphate</name>
        <dbReference type="ChEBI" id="CHEBI:128769"/>
    </ligand>
</feature>
<feature type="binding site" evidence="9">
    <location>
        <position position="219"/>
    </location>
    <ligand>
        <name>isopentenyl diphosphate</name>
        <dbReference type="ChEBI" id="CHEBI:128769"/>
    </ligand>
</feature>
<feature type="binding site" evidence="9">
    <location>
        <position position="219"/>
    </location>
    <ligand>
        <name>(2E)-4-hydroxy-3-methylbut-2-enyl diphosphate</name>
        <dbReference type="ChEBI" id="CHEBI:128753"/>
    </ligand>
</feature>
<dbReference type="RefSeq" id="WP_166031931.1">
    <property type="nucleotide sequence ID" value="NZ_CP048877.1"/>
</dbReference>
<dbReference type="InterPro" id="IPR003451">
    <property type="entry name" value="LytB/IspH"/>
</dbReference>
<evidence type="ECO:0000256" key="2">
    <source>
        <dbReference type="ARBA" id="ARBA00022485"/>
    </source>
</evidence>
<dbReference type="GO" id="GO:0016020">
    <property type="term" value="C:membrane"/>
    <property type="evidence" value="ECO:0007669"/>
    <property type="project" value="UniProtKB-SubCell"/>
</dbReference>
<evidence type="ECO:0000256" key="8">
    <source>
        <dbReference type="ARBA" id="ARBA00023136"/>
    </source>
</evidence>
<dbReference type="NCBIfam" id="NF002187">
    <property type="entry name" value="PRK01045.1-1"/>
    <property type="match status" value="1"/>
</dbReference>
<keyword evidence="7 9" id="KW-0411">Iron-sulfur</keyword>
<feature type="binding site" evidence="9">
    <location>
        <position position="12"/>
    </location>
    <ligand>
        <name>[4Fe-4S] cluster</name>
        <dbReference type="ChEBI" id="CHEBI:49883"/>
    </ligand>
</feature>
<accession>A0A6G7PWC2</accession>
<feature type="binding site" evidence="9">
    <location>
        <position position="95"/>
    </location>
    <ligand>
        <name>[4Fe-4S] cluster</name>
        <dbReference type="ChEBI" id="CHEBI:49883"/>
    </ligand>
</feature>
<feature type="binding site" evidence="9">
    <location>
        <position position="261"/>
    </location>
    <ligand>
        <name>dimethylallyl diphosphate</name>
        <dbReference type="ChEBI" id="CHEBI:57623"/>
    </ligand>
</feature>
<evidence type="ECO:0000256" key="9">
    <source>
        <dbReference type="HAMAP-Rule" id="MF_00191"/>
    </source>
</evidence>
<dbReference type="GO" id="GO:0051745">
    <property type="term" value="F:4-hydroxy-3-methylbut-2-enyl diphosphate reductase activity"/>
    <property type="evidence" value="ECO:0007669"/>
    <property type="project" value="UniProtKB-UniRule"/>
</dbReference>
<dbReference type="Proteomes" id="UP000502179">
    <property type="component" value="Chromosome"/>
</dbReference>
<comment type="function">
    <text evidence="9">Catalyzes the conversion of 1-hydroxy-2-methyl-2-(E)-butenyl 4-diphosphate (HMBPP) into a mixture of isopentenyl diphosphate (IPP) and dimethylallyl diphosphate (DMAPP). Acts in the terminal step of the DOXP/MEP pathway for isoprenoid precursor biosynthesis.</text>
</comment>
<keyword evidence="9 10" id="KW-0560">Oxidoreductase</keyword>
<dbReference type="Gene3D" id="3.40.50.11270">
    <property type="match status" value="1"/>
</dbReference>
<comment type="caution">
    <text evidence="9">Lacks conserved residue(s) required for the propagation of feature annotation.</text>
</comment>
<comment type="similarity">
    <text evidence="9">Belongs to the IspH family.</text>
</comment>
<feature type="binding site" evidence="9">
    <location>
        <position position="123"/>
    </location>
    <ligand>
        <name>isopentenyl diphosphate</name>
        <dbReference type="ChEBI" id="CHEBI:128769"/>
    </ligand>
</feature>
<feature type="binding site" evidence="9">
    <location>
        <position position="41"/>
    </location>
    <ligand>
        <name>dimethylallyl diphosphate</name>
        <dbReference type="ChEBI" id="CHEBI:57623"/>
    </ligand>
</feature>
<feature type="binding site" evidence="9">
    <location>
        <position position="261"/>
    </location>
    <ligand>
        <name>isopentenyl diphosphate</name>
        <dbReference type="ChEBI" id="CHEBI:128769"/>
    </ligand>
</feature>
<dbReference type="AlphaFoldDB" id="A0A6G7PWC2"/>
<dbReference type="GO" id="GO:0051539">
    <property type="term" value="F:4 iron, 4 sulfur cluster binding"/>
    <property type="evidence" value="ECO:0007669"/>
    <property type="project" value="UniProtKB-UniRule"/>
</dbReference>
<feature type="binding site" evidence="9">
    <location>
        <position position="41"/>
    </location>
    <ligand>
        <name>(2E)-4-hydroxy-3-methylbut-2-enyl diphosphate</name>
        <dbReference type="ChEBI" id="CHEBI:128753"/>
    </ligand>
</feature>
<feature type="binding site" evidence="9">
    <location>
        <position position="123"/>
    </location>
    <ligand>
        <name>dimethylallyl diphosphate</name>
        <dbReference type="ChEBI" id="CHEBI:57623"/>
    </ligand>
</feature>
<dbReference type="GO" id="GO:0016765">
    <property type="term" value="F:transferase activity, transferring alkyl or aryl (other than methyl) groups"/>
    <property type="evidence" value="ECO:0007669"/>
    <property type="project" value="InterPro"/>
</dbReference>
<dbReference type="NCBIfam" id="TIGR00216">
    <property type="entry name" value="ispH_lytB"/>
    <property type="match status" value="1"/>
</dbReference>
<dbReference type="GO" id="GO:0046872">
    <property type="term" value="F:metal ion binding"/>
    <property type="evidence" value="ECO:0007669"/>
    <property type="project" value="UniProtKB-KW"/>
</dbReference>
<evidence type="ECO:0000256" key="1">
    <source>
        <dbReference type="ARBA" id="ARBA00004141"/>
    </source>
</evidence>
<dbReference type="UniPathway" id="UPA00056">
    <property type="reaction ID" value="UER00097"/>
</dbReference>
<feature type="binding site" evidence="9">
    <location>
        <position position="261"/>
    </location>
    <ligand>
        <name>(2E)-4-hydroxy-3-methylbut-2-enyl diphosphate</name>
        <dbReference type="ChEBI" id="CHEBI:128753"/>
    </ligand>
</feature>
<dbReference type="PANTHER" id="PTHR30426">
    <property type="entry name" value="4-HYDROXY-3-METHYLBUT-2-ENYL DIPHOSPHATE REDUCTASE"/>
    <property type="match status" value="1"/>
</dbReference>
<keyword evidence="9" id="KW-0414">Isoprene biosynthesis</keyword>
<evidence type="ECO:0000313" key="11">
    <source>
        <dbReference type="Proteomes" id="UP000502179"/>
    </source>
</evidence>
<feature type="binding site" evidence="9">
    <location>
        <position position="73"/>
    </location>
    <ligand>
        <name>(2E)-4-hydroxy-3-methylbut-2-enyl diphosphate</name>
        <dbReference type="ChEBI" id="CHEBI:128753"/>
    </ligand>
</feature>
<comment type="catalytic activity">
    <reaction evidence="9">
        <text>dimethylallyl diphosphate + 2 oxidized [2Fe-2S]-[ferredoxin] + H2O = (2E)-4-hydroxy-3-methylbut-2-enyl diphosphate + 2 reduced [2Fe-2S]-[ferredoxin] + 2 H(+)</text>
        <dbReference type="Rhea" id="RHEA:24825"/>
        <dbReference type="Rhea" id="RHEA-COMP:10000"/>
        <dbReference type="Rhea" id="RHEA-COMP:10001"/>
        <dbReference type="ChEBI" id="CHEBI:15377"/>
        <dbReference type="ChEBI" id="CHEBI:15378"/>
        <dbReference type="ChEBI" id="CHEBI:33737"/>
        <dbReference type="ChEBI" id="CHEBI:33738"/>
        <dbReference type="ChEBI" id="CHEBI:57623"/>
        <dbReference type="ChEBI" id="CHEBI:128753"/>
        <dbReference type="EC" id="1.17.7.4"/>
    </reaction>
</comment>
<gene>
    <name evidence="9 10" type="primary">ispH</name>
    <name evidence="10" type="ORF">G4V39_05260</name>
</gene>
<dbReference type="GO" id="GO:0016114">
    <property type="term" value="P:terpenoid biosynthetic process"/>
    <property type="evidence" value="ECO:0007669"/>
    <property type="project" value="UniProtKB-UniRule"/>
</dbReference>
<evidence type="ECO:0000256" key="3">
    <source>
        <dbReference type="ARBA" id="ARBA00022692"/>
    </source>
</evidence>